<reference evidence="9 10" key="1">
    <citation type="submission" date="2024-07" db="EMBL/GenBank/DDBJ databases">
        <title>Section-level genome sequencing and comparative genomics of Aspergillus sections Usti and Cavernicolus.</title>
        <authorList>
            <consortium name="Lawrence Berkeley National Laboratory"/>
            <person name="Nybo J.L."/>
            <person name="Vesth T.C."/>
            <person name="Theobald S."/>
            <person name="Frisvad J.C."/>
            <person name="Larsen T.O."/>
            <person name="Kjaerboelling I."/>
            <person name="Rothschild-Mancinelli K."/>
            <person name="Lyhne E.K."/>
            <person name="Kogle M.E."/>
            <person name="Barry K."/>
            <person name="Clum A."/>
            <person name="Na H."/>
            <person name="Ledsgaard L."/>
            <person name="Lin J."/>
            <person name="Lipzen A."/>
            <person name="Kuo A."/>
            <person name="Riley R."/>
            <person name="Mondo S."/>
            <person name="Labutti K."/>
            <person name="Haridas S."/>
            <person name="Pangalinan J."/>
            <person name="Salamov A.A."/>
            <person name="Simmons B.A."/>
            <person name="Magnuson J.K."/>
            <person name="Chen J."/>
            <person name="Drula E."/>
            <person name="Henrissat B."/>
            <person name="Wiebenga A."/>
            <person name="Lubbers R.J."/>
            <person name="Gomes A.C."/>
            <person name="Makela M.R."/>
            <person name="Stajich J."/>
            <person name="Grigoriev I.V."/>
            <person name="Mortensen U.H."/>
            <person name="De Vries R.P."/>
            <person name="Baker S.E."/>
            <person name="Andersen M.R."/>
        </authorList>
    </citation>
    <scope>NUCLEOTIDE SEQUENCE [LARGE SCALE GENOMIC DNA]</scope>
    <source>
        <strain evidence="9 10">CBS 209.92</strain>
    </source>
</reference>
<evidence type="ECO:0000256" key="5">
    <source>
        <dbReference type="ARBA" id="ARBA00023163"/>
    </source>
</evidence>
<dbReference type="CDD" id="cd12148">
    <property type="entry name" value="fungal_TF_MHR"/>
    <property type="match status" value="1"/>
</dbReference>
<evidence type="ECO:0000256" key="4">
    <source>
        <dbReference type="ARBA" id="ARBA00023125"/>
    </source>
</evidence>
<evidence type="ECO:0000313" key="9">
    <source>
        <dbReference type="EMBL" id="KAL2787048.1"/>
    </source>
</evidence>
<keyword evidence="10" id="KW-1185">Reference proteome</keyword>
<keyword evidence="6" id="KW-0539">Nucleus</keyword>
<feature type="domain" description="Xylanolytic transcriptional activator regulatory" evidence="8">
    <location>
        <begin position="221"/>
        <end position="298"/>
    </location>
</feature>
<dbReference type="InterPro" id="IPR051089">
    <property type="entry name" value="prtT"/>
</dbReference>
<dbReference type="Pfam" id="PF04082">
    <property type="entry name" value="Fungal_trans"/>
    <property type="match status" value="1"/>
</dbReference>
<feature type="region of interest" description="Disordered" evidence="7">
    <location>
        <begin position="551"/>
        <end position="571"/>
    </location>
</feature>
<keyword evidence="4" id="KW-0238">DNA-binding</keyword>
<evidence type="ECO:0000256" key="3">
    <source>
        <dbReference type="ARBA" id="ARBA00023015"/>
    </source>
</evidence>
<keyword evidence="5" id="KW-0804">Transcription</keyword>
<name>A0ABR4FVQ4_9EURO</name>
<evidence type="ECO:0000256" key="6">
    <source>
        <dbReference type="ARBA" id="ARBA00023242"/>
    </source>
</evidence>
<dbReference type="InterPro" id="IPR007219">
    <property type="entry name" value="XnlR_reg_dom"/>
</dbReference>
<protein>
    <recommendedName>
        <fullName evidence="8">Xylanolytic transcriptional activator regulatory domain-containing protein</fullName>
    </recommendedName>
</protein>
<dbReference type="EMBL" id="JBFTWV010000104">
    <property type="protein sequence ID" value="KAL2787048.1"/>
    <property type="molecule type" value="Genomic_DNA"/>
</dbReference>
<keyword evidence="2" id="KW-0862">Zinc</keyword>
<accession>A0ABR4FVQ4</accession>
<proteinExistence type="predicted"/>
<evidence type="ECO:0000256" key="7">
    <source>
        <dbReference type="SAM" id="MobiDB-lite"/>
    </source>
</evidence>
<evidence type="ECO:0000259" key="8">
    <source>
        <dbReference type="SMART" id="SM00906"/>
    </source>
</evidence>
<keyword evidence="3" id="KW-0805">Transcription regulation</keyword>
<dbReference type="SMART" id="SM00906">
    <property type="entry name" value="Fungal_trans"/>
    <property type="match status" value="1"/>
</dbReference>
<evidence type="ECO:0000256" key="2">
    <source>
        <dbReference type="ARBA" id="ARBA00022833"/>
    </source>
</evidence>
<evidence type="ECO:0000256" key="1">
    <source>
        <dbReference type="ARBA" id="ARBA00004123"/>
    </source>
</evidence>
<dbReference type="Proteomes" id="UP001610563">
    <property type="component" value="Unassembled WGS sequence"/>
</dbReference>
<dbReference type="PANTHER" id="PTHR31845">
    <property type="entry name" value="FINGER DOMAIN PROTEIN, PUTATIVE-RELATED"/>
    <property type="match status" value="1"/>
</dbReference>
<comment type="caution">
    <text evidence="9">The sequence shown here is derived from an EMBL/GenBank/DDBJ whole genome shotgun (WGS) entry which is preliminary data.</text>
</comment>
<dbReference type="PANTHER" id="PTHR31845:SF17">
    <property type="entry name" value="ZN(II)2CYS6 TRANSCRIPTION FACTOR (EUROFUNG)"/>
    <property type="match status" value="1"/>
</dbReference>
<comment type="subcellular location">
    <subcellularLocation>
        <location evidence="1">Nucleus</location>
    </subcellularLocation>
</comment>
<gene>
    <name evidence="9" type="ORF">BJX66DRAFT_18273</name>
</gene>
<evidence type="ECO:0000313" key="10">
    <source>
        <dbReference type="Proteomes" id="UP001610563"/>
    </source>
</evidence>
<organism evidence="9 10">
    <name type="scientific">Aspergillus keveii</name>
    <dbReference type="NCBI Taxonomy" id="714993"/>
    <lineage>
        <taxon>Eukaryota</taxon>
        <taxon>Fungi</taxon>
        <taxon>Dikarya</taxon>
        <taxon>Ascomycota</taxon>
        <taxon>Pezizomycotina</taxon>
        <taxon>Eurotiomycetes</taxon>
        <taxon>Eurotiomycetidae</taxon>
        <taxon>Eurotiales</taxon>
        <taxon>Aspergillaceae</taxon>
        <taxon>Aspergillus</taxon>
        <taxon>Aspergillus subgen. Nidulantes</taxon>
    </lineage>
</organism>
<sequence>MRQEIQAMKASLDALLARCPSQHGQMSGLQVLGQHQESGALSRSVALPSADDDNTQMAMTRENSLEPTMNSDGNEPVTLDEPMGSLYEVTRLRNIRSNKAKTARPSLGTNGELKDFISRGVIAEAEAEELYRVFHNTLNHYLWVGLEQIHSSFNSVRQSSELLAATILTVTALHIPTSAATFDACYKEFLALISSSMFSRYHSIDDVRGLCIAAFWLSEVSWKLSGHAIRIATELNLHQSFSRALQGDREHFLRARLWYMLYVCDHHFSIAYGRPPMVSESIQIREHELFLASSLSDILDARILSQVSLMQILTRVYDRFSERRLPDLMYVRSGGNVGSSGTDVSLGDQGKNGDSNAAMLSETDLEELRSYNLEIDQWRMRWYARQPPNPFIGSFPHRGIVLYSYFAKLQINSLSVRGISVLSGRLSADRKEIANMAVSAAVNILTMLVDEEDMRRSLVGTPLYVHTMIAVASAFLLKVATKWNRLMALNIEYAFVSRLIEKMVDLLKNAVTSERHLLKHIARGLEEMLNRLKAGSDTELLASQAHPIDSLSGWQRGPSTTQAPARPREIQESRPLSLEALPPGSQVGGMHEMATMPYLYPFDVEGQENVPLVNEESALMNDALLWQAFGTGPTNDVYNLLSTQFHP</sequence>